<dbReference type="OrthoDB" id="5429740at2759"/>
<feature type="transmembrane region" description="Helical" evidence="6">
    <location>
        <begin position="177"/>
        <end position="205"/>
    </location>
</feature>
<feature type="transmembrane region" description="Helical" evidence="6">
    <location>
        <begin position="257"/>
        <end position="279"/>
    </location>
</feature>
<comment type="similarity">
    <text evidence="5">Belongs to the SAT4 family.</text>
</comment>
<sequence>MSARAPLPVNPDDPGLGPSILGVTWALTLLAVFVVGVRLYTRFRVVKFLSWEDWIMLVAVVLQVFYLGFIHAACAWGLGKPAPALMADLNSFIVVQKWSWVSTTFATLVSVLARISIALLFVRIFGAKLWLKYFFTICTTLITLNGVLTIVFSWVAVRPVQAIWNPLIDSNRWDPRISGYTAFVLQVFYAFSDLTYVLFPVIIVWRRNMSMGRRVGLIIVMTLGLITLASAILKMSIIIVTTFGGPVEHGSRNHFQGLIYLTSSIEQALVIIMGCIPTLQQVRHIDFTRLRSISSSLVSLIPKRGRKNSSSDASTQYNSFKRSGYQDLDLRPKLKIPVDGRECLMVPVAVTAEVAYVGSNLQETVGHFIRRTDDFSVAYHQPKRPSETV</sequence>
<feature type="domain" description="Rhodopsin" evidence="7">
    <location>
        <begin position="37"/>
        <end position="282"/>
    </location>
</feature>
<name>A0A4V1X919_9PEZI</name>
<dbReference type="PANTHER" id="PTHR33048:SF146">
    <property type="entry name" value="INTEGRAL MEMBRANE PROTEIN"/>
    <property type="match status" value="1"/>
</dbReference>
<evidence type="ECO:0000313" key="8">
    <source>
        <dbReference type="EMBL" id="RYO85357.1"/>
    </source>
</evidence>
<evidence type="ECO:0000313" key="9">
    <source>
        <dbReference type="Proteomes" id="UP000293360"/>
    </source>
</evidence>
<keyword evidence="9" id="KW-1185">Reference proteome</keyword>
<accession>A0A4V1X919</accession>
<feature type="transmembrane region" description="Helical" evidence="6">
    <location>
        <begin position="20"/>
        <end position="41"/>
    </location>
</feature>
<dbReference type="InterPro" id="IPR049326">
    <property type="entry name" value="Rhodopsin_dom_fungi"/>
</dbReference>
<comment type="caution">
    <text evidence="8">The sequence shown here is derived from an EMBL/GenBank/DDBJ whole genome shotgun (WGS) entry which is preliminary data.</text>
</comment>
<dbReference type="STRING" id="155417.A0A4V1X919"/>
<comment type="subcellular location">
    <subcellularLocation>
        <location evidence="1">Membrane</location>
        <topology evidence="1">Multi-pass membrane protein</topology>
    </subcellularLocation>
</comment>
<evidence type="ECO:0000259" key="7">
    <source>
        <dbReference type="Pfam" id="PF20684"/>
    </source>
</evidence>
<keyword evidence="3 6" id="KW-1133">Transmembrane helix</keyword>
<evidence type="ECO:0000256" key="6">
    <source>
        <dbReference type="SAM" id="Phobius"/>
    </source>
</evidence>
<evidence type="ECO:0000256" key="5">
    <source>
        <dbReference type="ARBA" id="ARBA00038359"/>
    </source>
</evidence>
<feature type="transmembrane region" description="Helical" evidence="6">
    <location>
        <begin position="98"/>
        <end position="121"/>
    </location>
</feature>
<evidence type="ECO:0000256" key="4">
    <source>
        <dbReference type="ARBA" id="ARBA00023136"/>
    </source>
</evidence>
<organism evidence="8 9">
    <name type="scientific">Monosporascus ibericus</name>
    <dbReference type="NCBI Taxonomy" id="155417"/>
    <lineage>
        <taxon>Eukaryota</taxon>
        <taxon>Fungi</taxon>
        <taxon>Dikarya</taxon>
        <taxon>Ascomycota</taxon>
        <taxon>Pezizomycotina</taxon>
        <taxon>Sordariomycetes</taxon>
        <taxon>Xylariomycetidae</taxon>
        <taxon>Xylariales</taxon>
        <taxon>Xylariales incertae sedis</taxon>
        <taxon>Monosporascus</taxon>
    </lineage>
</organism>
<dbReference type="EMBL" id="QJNU01000816">
    <property type="protein sequence ID" value="RYO85357.1"/>
    <property type="molecule type" value="Genomic_DNA"/>
</dbReference>
<dbReference type="PANTHER" id="PTHR33048">
    <property type="entry name" value="PTH11-LIKE INTEGRAL MEMBRANE PROTEIN (AFU_ORTHOLOGUE AFUA_5G11245)"/>
    <property type="match status" value="1"/>
</dbReference>
<dbReference type="AlphaFoldDB" id="A0A4V1X919"/>
<feature type="transmembrane region" description="Helical" evidence="6">
    <location>
        <begin position="133"/>
        <end position="157"/>
    </location>
</feature>
<feature type="transmembrane region" description="Helical" evidence="6">
    <location>
        <begin position="217"/>
        <end position="245"/>
    </location>
</feature>
<proteinExistence type="inferred from homology"/>
<dbReference type="Proteomes" id="UP000293360">
    <property type="component" value="Unassembled WGS sequence"/>
</dbReference>
<evidence type="ECO:0000256" key="3">
    <source>
        <dbReference type="ARBA" id="ARBA00022989"/>
    </source>
</evidence>
<keyword evidence="4 6" id="KW-0472">Membrane</keyword>
<reference evidence="8 9" key="1">
    <citation type="submission" date="2018-06" db="EMBL/GenBank/DDBJ databases">
        <title>Complete Genomes of Monosporascus.</title>
        <authorList>
            <person name="Robinson A.J."/>
            <person name="Natvig D.O."/>
        </authorList>
    </citation>
    <scope>NUCLEOTIDE SEQUENCE [LARGE SCALE GENOMIC DNA]</scope>
    <source>
        <strain evidence="8 9">CBS 110550</strain>
    </source>
</reference>
<keyword evidence="2 6" id="KW-0812">Transmembrane</keyword>
<dbReference type="GO" id="GO:0016020">
    <property type="term" value="C:membrane"/>
    <property type="evidence" value="ECO:0007669"/>
    <property type="project" value="UniProtKB-SubCell"/>
</dbReference>
<protein>
    <recommendedName>
        <fullName evidence="7">Rhodopsin domain-containing protein</fullName>
    </recommendedName>
</protein>
<gene>
    <name evidence="8" type="ORF">DL764_009183</name>
</gene>
<evidence type="ECO:0000256" key="1">
    <source>
        <dbReference type="ARBA" id="ARBA00004141"/>
    </source>
</evidence>
<feature type="transmembrane region" description="Helical" evidence="6">
    <location>
        <begin position="53"/>
        <end position="78"/>
    </location>
</feature>
<evidence type="ECO:0000256" key="2">
    <source>
        <dbReference type="ARBA" id="ARBA00022692"/>
    </source>
</evidence>
<dbReference type="Pfam" id="PF20684">
    <property type="entry name" value="Fung_rhodopsin"/>
    <property type="match status" value="1"/>
</dbReference>
<dbReference type="InterPro" id="IPR052337">
    <property type="entry name" value="SAT4-like"/>
</dbReference>